<organism evidence="4 5">
    <name type="scientific">Novosphingobium pentaromativorans US6-1</name>
    <dbReference type="NCBI Taxonomy" id="1088721"/>
    <lineage>
        <taxon>Bacteria</taxon>
        <taxon>Pseudomonadati</taxon>
        <taxon>Pseudomonadota</taxon>
        <taxon>Alphaproteobacteria</taxon>
        <taxon>Sphingomonadales</taxon>
        <taxon>Sphingomonadaceae</taxon>
        <taxon>Novosphingobium</taxon>
    </lineage>
</organism>
<comment type="caution">
    <text evidence="4">The sequence shown here is derived from an EMBL/GenBank/DDBJ whole genome shotgun (WGS) entry which is preliminary data.</text>
</comment>
<dbReference type="EMBL" id="AGFM01000009">
    <property type="protein sequence ID" value="EHJ62078.1"/>
    <property type="molecule type" value="Genomic_DNA"/>
</dbReference>
<dbReference type="PATRIC" id="fig|1088721.3.peg.667"/>
<keyword evidence="1 2" id="KW-0732">Signal</keyword>
<evidence type="ECO:0000313" key="4">
    <source>
        <dbReference type="EMBL" id="EHJ62078.1"/>
    </source>
</evidence>
<feature type="signal peptide" evidence="2">
    <location>
        <begin position="1"/>
        <end position="27"/>
    </location>
</feature>
<reference evidence="4 5" key="1">
    <citation type="journal article" date="2012" name="J. Bacteriol.">
        <title>Genome sequence of benzo(a)pyrene-degrading bacterium Novosphingobium pentaromativorans US6-1.</title>
        <authorList>
            <person name="Luo Y.R."/>
            <person name="Kang S.G."/>
            <person name="Kim S.J."/>
            <person name="Kim M.R."/>
            <person name="Li N."/>
            <person name="Lee J.H."/>
            <person name="Kwon K.K."/>
        </authorList>
    </citation>
    <scope>NUCLEOTIDE SEQUENCE [LARGE SCALE GENOMIC DNA]</scope>
    <source>
        <strain evidence="4 5">US6-1</strain>
    </source>
</reference>
<gene>
    <name evidence="4" type="ORF">NSU_0675</name>
</gene>
<dbReference type="Proteomes" id="UP000004030">
    <property type="component" value="Unassembled WGS sequence"/>
</dbReference>
<name>G6E8K4_9SPHN</name>
<dbReference type="InterPro" id="IPR011250">
    <property type="entry name" value="OMP/PagP_B-barrel"/>
</dbReference>
<accession>G6E8K4</accession>
<dbReference type="SUPFAM" id="SSF56925">
    <property type="entry name" value="OMPA-like"/>
    <property type="match status" value="1"/>
</dbReference>
<evidence type="ECO:0000313" key="5">
    <source>
        <dbReference type="Proteomes" id="UP000004030"/>
    </source>
</evidence>
<proteinExistence type="predicted"/>
<feature type="chain" id="PRO_5003488162" evidence="2">
    <location>
        <begin position="28"/>
        <end position="201"/>
    </location>
</feature>
<dbReference type="eggNOG" id="COG3637">
    <property type="taxonomic scope" value="Bacteria"/>
</dbReference>
<sequence length="201" mass="21146">MQEFYMKKFAIAGAAAALFVVPAAANAQAWVQAESGVDIVSVEGESNTGFGYGVSAGYDLALAGGMFVGVQGTFADSDTKRCVRDVMEAGDKACLEAGRDVAALLRFGTAITSQSKLYVMAGYANARADVTYDGPSVEAIEDELGVNGGIGAHGDLDGVRLGAGYEYALNDKLFVKTEYRYTNYENDFSRHAGVVALGARF</sequence>
<dbReference type="InterPro" id="IPR027385">
    <property type="entry name" value="Beta-barrel_OMP"/>
</dbReference>
<feature type="domain" description="Outer membrane protein beta-barrel" evidence="3">
    <location>
        <begin position="14"/>
        <end position="201"/>
    </location>
</feature>
<evidence type="ECO:0000256" key="1">
    <source>
        <dbReference type="ARBA" id="ARBA00022729"/>
    </source>
</evidence>
<dbReference type="Pfam" id="PF13505">
    <property type="entry name" value="OMP_b-brl"/>
    <property type="match status" value="1"/>
</dbReference>
<evidence type="ECO:0000256" key="2">
    <source>
        <dbReference type="SAM" id="SignalP"/>
    </source>
</evidence>
<dbReference type="AlphaFoldDB" id="G6E8K4"/>
<evidence type="ECO:0000259" key="3">
    <source>
        <dbReference type="Pfam" id="PF13505"/>
    </source>
</evidence>
<protein>
    <submittedName>
        <fullName evidence="4">Opacity protein and related surface antigens-like protein</fullName>
    </submittedName>
</protein>
<dbReference type="Gene3D" id="2.40.160.20">
    <property type="match status" value="1"/>
</dbReference>
<keyword evidence="5" id="KW-1185">Reference proteome</keyword>